<feature type="domain" description="Nudix hydrolase" evidence="7">
    <location>
        <begin position="140"/>
        <end position="265"/>
    </location>
</feature>
<gene>
    <name evidence="8" type="primary">nudC</name>
    <name evidence="8" type="ORF">G8770_07355</name>
</gene>
<comment type="cofactor">
    <cofactor evidence="1">
        <name>Mg(2+)</name>
        <dbReference type="ChEBI" id="CHEBI:18420"/>
    </cofactor>
</comment>
<evidence type="ECO:0000313" key="9">
    <source>
        <dbReference type="Proteomes" id="UP000787472"/>
    </source>
</evidence>
<dbReference type="InterPro" id="IPR015797">
    <property type="entry name" value="NUDIX_hydrolase-like_dom_sf"/>
</dbReference>
<dbReference type="Pfam" id="PF09296">
    <property type="entry name" value="NUDIX-like"/>
    <property type="match status" value="1"/>
</dbReference>
<evidence type="ECO:0000256" key="5">
    <source>
        <dbReference type="ARBA" id="ARBA00022842"/>
    </source>
</evidence>
<protein>
    <recommendedName>
        <fullName evidence="2">NAD(+) diphosphatase</fullName>
        <ecNumber evidence="2">3.6.1.22</ecNumber>
    </recommendedName>
</protein>
<dbReference type="AlphaFoldDB" id="A0A9E5JTS3"/>
<dbReference type="RefSeq" id="WP_167184100.1">
    <property type="nucleotide sequence ID" value="NZ_JAAONZ010000004.1"/>
</dbReference>
<dbReference type="InterPro" id="IPR015376">
    <property type="entry name" value="Znr_NADH_PPase"/>
</dbReference>
<dbReference type="CDD" id="cd03429">
    <property type="entry name" value="NUDIX_NADH_pyrophosphatase_Nudt13"/>
    <property type="match status" value="1"/>
</dbReference>
<evidence type="ECO:0000313" key="8">
    <source>
        <dbReference type="EMBL" id="NHO65356.1"/>
    </source>
</evidence>
<proteinExistence type="predicted"/>
<keyword evidence="5" id="KW-0460">Magnesium</keyword>
<name>A0A9E5JTS3_9GAMM</name>
<dbReference type="SUPFAM" id="SSF55811">
    <property type="entry name" value="Nudix"/>
    <property type="match status" value="2"/>
</dbReference>
<keyword evidence="6" id="KW-0520">NAD</keyword>
<dbReference type="EMBL" id="JAAONZ010000004">
    <property type="protein sequence ID" value="NHO65356.1"/>
    <property type="molecule type" value="Genomic_DNA"/>
</dbReference>
<dbReference type="EC" id="3.6.1.22" evidence="2"/>
<dbReference type="Gene3D" id="3.90.79.20">
    <property type="match status" value="1"/>
</dbReference>
<dbReference type="InterPro" id="IPR015375">
    <property type="entry name" value="NADH_PPase-like_N"/>
</dbReference>
<dbReference type="PANTHER" id="PTHR11383:SF3">
    <property type="entry name" value="NAD(P)H PYROPHOSPHATASE NUDT13, MITOCHONDRIAL"/>
    <property type="match status" value="1"/>
</dbReference>
<dbReference type="GO" id="GO:0016787">
    <property type="term" value="F:hydrolase activity"/>
    <property type="evidence" value="ECO:0007669"/>
    <property type="project" value="UniProtKB-KW"/>
</dbReference>
<evidence type="ECO:0000256" key="4">
    <source>
        <dbReference type="ARBA" id="ARBA00022801"/>
    </source>
</evidence>
<evidence type="ECO:0000256" key="1">
    <source>
        <dbReference type="ARBA" id="ARBA00001946"/>
    </source>
</evidence>
<dbReference type="Pfam" id="PF09297">
    <property type="entry name" value="Zn_ribbon_NUD"/>
    <property type="match status" value="1"/>
</dbReference>
<dbReference type="Pfam" id="PF00293">
    <property type="entry name" value="NUDIX"/>
    <property type="match status" value="1"/>
</dbReference>
<dbReference type="InterPro" id="IPR049734">
    <property type="entry name" value="NudC-like_C"/>
</dbReference>
<dbReference type="InterPro" id="IPR000086">
    <property type="entry name" value="NUDIX_hydrolase_dom"/>
</dbReference>
<evidence type="ECO:0000256" key="3">
    <source>
        <dbReference type="ARBA" id="ARBA00022723"/>
    </source>
</evidence>
<evidence type="ECO:0000259" key="7">
    <source>
        <dbReference type="PROSITE" id="PS51462"/>
    </source>
</evidence>
<dbReference type="InterPro" id="IPR020084">
    <property type="entry name" value="NUDIX_hydrolase_CS"/>
</dbReference>
<comment type="caution">
    <text evidence="8">The sequence shown here is derived from an EMBL/GenBank/DDBJ whole genome shotgun (WGS) entry which is preliminary data.</text>
</comment>
<dbReference type="PANTHER" id="PTHR11383">
    <property type="entry name" value="NUCLEOSIDE DIPHOSPHATE-LINKED MOIETY X MOTIF 13"/>
    <property type="match status" value="1"/>
</dbReference>
<keyword evidence="3" id="KW-0479">Metal-binding</keyword>
<dbReference type="PROSITE" id="PS51462">
    <property type="entry name" value="NUDIX"/>
    <property type="match status" value="1"/>
</dbReference>
<dbReference type="Gene3D" id="3.90.79.10">
    <property type="entry name" value="Nucleoside Triphosphate Pyrophosphohydrolase"/>
    <property type="match status" value="1"/>
</dbReference>
<dbReference type="NCBIfam" id="NF001299">
    <property type="entry name" value="PRK00241.1"/>
    <property type="match status" value="1"/>
</dbReference>
<accession>A0A9E5JTS3</accession>
<keyword evidence="9" id="KW-1185">Reference proteome</keyword>
<dbReference type="PROSITE" id="PS00893">
    <property type="entry name" value="NUDIX_BOX"/>
    <property type="match status" value="1"/>
</dbReference>
<evidence type="ECO:0000256" key="2">
    <source>
        <dbReference type="ARBA" id="ARBA00012381"/>
    </source>
</evidence>
<organism evidence="8 9">
    <name type="scientific">Pseudomaricurvus hydrocarbonicus</name>
    <dbReference type="NCBI Taxonomy" id="1470433"/>
    <lineage>
        <taxon>Bacteria</taxon>
        <taxon>Pseudomonadati</taxon>
        <taxon>Pseudomonadota</taxon>
        <taxon>Gammaproteobacteria</taxon>
        <taxon>Cellvibrionales</taxon>
        <taxon>Cellvibrionaceae</taxon>
        <taxon>Pseudomaricurvus</taxon>
    </lineage>
</organism>
<keyword evidence="4 8" id="KW-0378">Hydrolase</keyword>
<sequence>MFTPDHRPQQEGLEKCYVPISDGLLLSSVEYGWQPLPASSWRFANPQLEAPQHYIGRYFDKDCYVVVLEAQPDVHQHHWQNLRQLLGLLDEISYEVAARALQVVNWDRDHQFCGRCGSRTESHHREMAKHCQSCDALFYPRLSPCVITVVTRGEHCLLAHNPAFPSRFFSALAGFIEVGETIESALRREVREEVGIEVGKLEYFGSQAWPFPGQLMIGFMAEYQSGDIVVDGVEIEEANWYRYDELPLVPPAASLSGQLISHFVKMHKSAL</sequence>
<reference evidence="8" key="1">
    <citation type="submission" date="2020-03" db="EMBL/GenBank/DDBJ databases">
        <authorList>
            <person name="Guo F."/>
        </authorList>
    </citation>
    <scope>NUCLEOTIDE SEQUENCE</scope>
    <source>
        <strain evidence="8">JCM 30134</strain>
    </source>
</reference>
<evidence type="ECO:0000256" key="6">
    <source>
        <dbReference type="ARBA" id="ARBA00023027"/>
    </source>
</evidence>
<dbReference type="GO" id="GO:0046872">
    <property type="term" value="F:metal ion binding"/>
    <property type="evidence" value="ECO:0007669"/>
    <property type="project" value="UniProtKB-KW"/>
</dbReference>
<dbReference type="Proteomes" id="UP000787472">
    <property type="component" value="Unassembled WGS sequence"/>
</dbReference>